<dbReference type="Pfam" id="PF01757">
    <property type="entry name" value="Acyl_transf_3"/>
    <property type="match status" value="1"/>
</dbReference>
<feature type="transmembrane region" description="Helical" evidence="1">
    <location>
        <begin position="230"/>
        <end position="247"/>
    </location>
</feature>
<keyword evidence="4" id="KW-0012">Acyltransferase</keyword>
<dbReference type="AlphaFoldDB" id="A0A4Y9T051"/>
<comment type="caution">
    <text evidence="4">The sequence shown here is derived from an EMBL/GenBank/DDBJ whole genome shotgun (WGS) entry which is preliminary data.</text>
</comment>
<evidence type="ECO:0000313" key="4">
    <source>
        <dbReference type="EMBL" id="TFW30273.1"/>
    </source>
</evidence>
<dbReference type="Proteomes" id="UP000298438">
    <property type="component" value="Unassembled WGS sequence"/>
</dbReference>
<feature type="domain" description="Acyltransferase 3" evidence="2">
    <location>
        <begin position="1"/>
        <end position="332"/>
    </location>
</feature>
<evidence type="ECO:0000313" key="5">
    <source>
        <dbReference type="Proteomes" id="UP000298438"/>
    </source>
</evidence>
<protein>
    <submittedName>
        <fullName evidence="4">Acyltransferase</fullName>
    </submittedName>
</protein>
<feature type="transmembrane region" description="Helical" evidence="1">
    <location>
        <begin position="320"/>
        <end position="337"/>
    </location>
</feature>
<dbReference type="PANTHER" id="PTHR23028:SF53">
    <property type="entry name" value="ACYL_TRANSF_3 DOMAIN-CONTAINING PROTEIN"/>
    <property type="match status" value="1"/>
</dbReference>
<dbReference type="PANTHER" id="PTHR23028">
    <property type="entry name" value="ACETYLTRANSFERASE"/>
    <property type="match status" value="1"/>
</dbReference>
<proteinExistence type="predicted"/>
<keyword evidence="5" id="KW-1185">Reference proteome</keyword>
<organism evidence="4 5">
    <name type="scientific">Zemynaea arenosa</name>
    <dbReference type="NCBI Taxonomy" id="2561931"/>
    <lineage>
        <taxon>Bacteria</taxon>
        <taxon>Pseudomonadati</taxon>
        <taxon>Pseudomonadota</taxon>
        <taxon>Betaproteobacteria</taxon>
        <taxon>Burkholderiales</taxon>
        <taxon>Oxalobacteraceae</taxon>
        <taxon>Telluria group</taxon>
        <taxon>Zemynaea</taxon>
    </lineage>
</organism>
<evidence type="ECO:0000259" key="2">
    <source>
        <dbReference type="Pfam" id="PF01757"/>
    </source>
</evidence>
<feature type="transmembrane region" description="Helical" evidence="1">
    <location>
        <begin position="189"/>
        <end position="209"/>
    </location>
</feature>
<sequence length="638" mass="70527">MRAVAVLSVVLFHAFPGKLPGGFVGVDIFFVISGYLIGTILLANLRRGTLDFADFYARRVLRIFPALGLVLAATLAFGWFGLFADEYKQLGKHVLGGAGYISNVFLWNEVGYFDTSAETKPLLHLWSLAIEEQFYIVWPLVLLVAARLRVSLLKTILAVLAVSFLVNIGGVHRWPTATFYSPASRVWELLVGGAIAWFGVYRVSLFGGVMREGRVVARAGFSSAGSRNRLAWTGFALLALALLLVRREQSFPGNWALLPVLGAALLIIAGPLAWVNRVLLSNRLMVGIGLISYPLYLWHWPLLSYARIVEGDIPERPLKLVLLGASVMLAWATWRFVERPLRYSSSRRRVRVGGLVAAVCALGGLGAFIYQSDGLPQRSAVVDTALQQKDLVLVEDVENAKACKARFGFDSFYRYCLMDDVKREPTVALIGDSHAYHIVAGQMKYWHSRGENLVKFGTRVPFIGLPGTGDEYQLATPGMLELALNTPSIKTVILSTALSLHQGADEKARLLPALRETLRQFTAKGKRVIYVADTPKLEWEPRTCIGRGAVPTSKTRVDCAIPRSAYAAQLAANADVMSVLKEFPSVLVFDPSAAFCDDRKCHVKQDDIVIYRDTHHLSYRGDLLVGEEFARWAADKLR</sequence>
<reference evidence="4 5" key="1">
    <citation type="submission" date="2019-03" db="EMBL/GenBank/DDBJ databases">
        <title>Draft Genome Sequence of Massilia arenosa sp. nov., a Novel Massilia Species Isolated from a Sandy-loam Maize Soil.</title>
        <authorList>
            <person name="Raths R."/>
            <person name="Peta V."/>
            <person name="Bucking H."/>
        </authorList>
    </citation>
    <scope>NUCLEOTIDE SEQUENCE [LARGE SCALE GENOMIC DNA]</scope>
    <source>
        <strain evidence="4 5">MC02</strain>
    </source>
</reference>
<feature type="transmembrane region" description="Helical" evidence="1">
    <location>
        <begin position="282"/>
        <end position="300"/>
    </location>
</feature>
<dbReference type="EMBL" id="SPVF01000006">
    <property type="protein sequence ID" value="TFW30273.1"/>
    <property type="molecule type" value="Genomic_DNA"/>
</dbReference>
<keyword evidence="4" id="KW-0808">Transferase</keyword>
<dbReference type="GO" id="GO:0016747">
    <property type="term" value="F:acyltransferase activity, transferring groups other than amino-acyl groups"/>
    <property type="evidence" value="ECO:0007669"/>
    <property type="project" value="InterPro"/>
</dbReference>
<dbReference type="GO" id="GO:0016020">
    <property type="term" value="C:membrane"/>
    <property type="evidence" value="ECO:0007669"/>
    <property type="project" value="TreeGrafter"/>
</dbReference>
<dbReference type="Pfam" id="PF19040">
    <property type="entry name" value="SGNH"/>
    <property type="match status" value="1"/>
</dbReference>
<keyword evidence="1" id="KW-1133">Transmembrane helix</keyword>
<accession>A0A4Y9T051</accession>
<keyword evidence="1" id="KW-0812">Transmembrane</keyword>
<name>A0A4Y9T051_9BURK</name>
<dbReference type="InterPro" id="IPR002656">
    <property type="entry name" value="Acyl_transf_3_dom"/>
</dbReference>
<feature type="transmembrane region" description="Helical" evidence="1">
    <location>
        <begin position="123"/>
        <end position="145"/>
    </location>
</feature>
<gene>
    <name evidence="4" type="ORF">E4L96_00380</name>
</gene>
<feature type="domain" description="SGNH" evidence="3">
    <location>
        <begin position="412"/>
        <end position="630"/>
    </location>
</feature>
<dbReference type="OrthoDB" id="9814807at2"/>
<dbReference type="InterPro" id="IPR043968">
    <property type="entry name" value="SGNH"/>
</dbReference>
<dbReference type="GO" id="GO:0009103">
    <property type="term" value="P:lipopolysaccharide biosynthetic process"/>
    <property type="evidence" value="ECO:0007669"/>
    <property type="project" value="TreeGrafter"/>
</dbReference>
<feature type="transmembrane region" description="Helical" evidence="1">
    <location>
        <begin position="24"/>
        <end position="43"/>
    </location>
</feature>
<keyword evidence="1" id="KW-0472">Membrane</keyword>
<evidence type="ECO:0000256" key="1">
    <source>
        <dbReference type="SAM" id="Phobius"/>
    </source>
</evidence>
<feature type="transmembrane region" description="Helical" evidence="1">
    <location>
        <begin position="152"/>
        <end position="169"/>
    </location>
</feature>
<dbReference type="InterPro" id="IPR050879">
    <property type="entry name" value="Acyltransferase_3"/>
</dbReference>
<evidence type="ECO:0000259" key="3">
    <source>
        <dbReference type="Pfam" id="PF19040"/>
    </source>
</evidence>
<feature type="transmembrane region" description="Helical" evidence="1">
    <location>
        <begin position="253"/>
        <end position="275"/>
    </location>
</feature>
<feature type="transmembrane region" description="Helical" evidence="1">
    <location>
        <begin position="63"/>
        <end position="84"/>
    </location>
</feature>
<feature type="transmembrane region" description="Helical" evidence="1">
    <location>
        <begin position="349"/>
        <end position="370"/>
    </location>
</feature>